<accession>A0A0C3QCW3</accession>
<proteinExistence type="predicted"/>
<evidence type="ECO:0000313" key="1">
    <source>
        <dbReference type="EMBL" id="KIO22499.1"/>
    </source>
</evidence>
<reference evidence="2" key="2">
    <citation type="submission" date="2015-01" db="EMBL/GenBank/DDBJ databases">
        <title>Evolutionary Origins and Diversification of the Mycorrhizal Mutualists.</title>
        <authorList>
            <consortium name="DOE Joint Genome Institute"/>
            <consortium name="Mycorrhizal Genomics Consortium"/>
            <person name="Kohler A."/>
            <person name="Kuo A."/>
            <person name="Nagy L.G."/>
            <person name="Floudas D."/>
            <person name="Copeland A."/>
            <person name="Barry K.W."/>
            <person name="Cichocki N."/>
            <person name="Veneault-Fourrey C."/>
            <person name="LaButti K."/>
            <person name="Lindquist E.A."/>
            <person name="Lipzen A."/>
            <person name="Lundell T."/>
            <person name="Morin E."/>
            <person name="Murat C."/>
            <person name="Riley R."/>
            <person name="Ohm R."/>
            <person name="Sun H."/>
            <person name="Tunlid A."/>
            <person name="Henrissat B."/>
            <person name="Grigoriev I.V."/>
            <person name="Hibbett D.S."/>
            <person name="Martin F."/>
        </authorList>
    </citation>
    <scope>NUCLEOTIDE SEQUENCE [LARGE SCALE GENOMIC DNA]</scope>
    <source>
        <strain evidence="2">MUT 4182</strain>
    </source>
</reference>
<keyword evidence="2" id="KW-1185">Reference proteome</keyword>
<gene>
    <name evidence="1" type="ORF">M407DRAFT_117483</name>
</gene>
<dbReference type="Proteomes" id="UP000054248">
    <property type="component" value="Unassembled WGS sequence"/>
</dbReference>
<dbReference type="EMBL" id="KN823108">
    <property type="protein sequence ID" value="KIO22499.1"/>
    <property type="molecule type" value="Genomic_DNA"/>
</dbReference>
<reference evidence="1 2" key="1">
    <citation type="submission" date="2014-04" db="EMBL/GenBank/DDBJ databases">
        <authorList>
            <consortium name="DOE Joint Genome Institute"/>
            <person name="Kuo A."/>
            <person name="Girlanda M."/>
            <person name="Perotto S."/>
            <person name="Kohler A."/>
            <person name="Nagy L.G."/>
            <person name="Floudas D."/>
            <person name="Copeland A."/>
            <person name="Barry K.W."/>
            <person name="Cichocki N."/>
            <person name="Veneault-Fourrey C."/>
            <person name="LaButti K."/>
            <person name="Lindquist E.A."/>
            <person name="Lipzen A."/>
            <person name="Lundell T."/>
            <person name="Morin E."/>
            <person name="Murat C."/>
            <person name="Sun H."/>
            <person name="Tunlid A."/>
            <person name="Henrissat B."/>
            <person name="Grigoriev I.V."/>
            <person name="Hibbett D.S."/>
            <person name="Martin F."/>
            <person name="Nordberg H.P."/>
            <person name="Cantor M.N."/>
            <person name="Hua S.X."/>
        </authorList>
    </citation>
    <scope>NUCLEOTIDE SEQUENCE [LARGE SCALE GENOMIC DNA]</scope>
    <source>
        <strain evidence="1 2">MUT 4182</strain>
    </source>
</reference>
<evidence type="ECO:0000313" key="2">
    <source>
        <dbReference type="Proteomes" id="UP000054248"/>
    </source>
</evidence>
<dbReference type="AlphaFoldDB" id="A0A0C3QCW3"/>
<name>A0A0C3QCW3_9AGAM</name>
<organism evidence="1 2">
    <name type="scientific">Tulasnella calospora MUT 4182</name>
    <dbReference type="NCBI Taxonomy" id="1051891"/>
    <lineage>
        <taxon>Eukaryota</taxon>
        <taxon>Fungi</taxon>
        <taxon>Dikarya</taxon>
        <taxon>Basidiomycota</taxon>
        <taxon>Agaricomycotina</taxon>
        <taxon>Agaricomycetes</taxon>
        <taxon>Cantharellales</taxon>
        <taxon>Tulasnellaceae</taxon>
        <taxon>Tulasnella</taxon>
    </lineage>
</organism>
<dbReference type="HOGENOM" id="CLU_2607772_0_0_1"/>
<sequence>MVRAHQRSDLGINNSAVEGLADLDSYIEATRGAQRRGERSELAGLSFSRSYNPSTCFHTVADMIPFAYTRLSTRGDSHR</sequence>
<protein>
    <submittedName>
        <fullName evidence="1">Uncharacterized protein</fullName>
    </submittedName>
</protein>